<gene>
    <name evidence="1" type="ORF">MRB53_031577</name>
</gene>
<sequence>MYISSSTHKAELHVNRTFDPIKRPDSSSKTLAFRGKMFGGDNGKPVFPVFLEENRLQFDSNASTQLQLFGNFPAGCNVDAVNYIGNDHDTSLNRPMKRGRETEDIMRQHKLQISLNNFYQDEADRSASIPNPNAVSTGLRLSYDDDELNSSVTSASGNKATLPVMLSLGDNVKFEIDRQKEEFDHYIRLQEEQIIKGVREMRQRHITSFLSAIEKGVARKLREKELEIENMNRKNRELVERIKQVAAEAQSWYDRAQYNESVVNVLKNNLKQAIAQGADQVKEGCGDSEIDDAASSFDHNIISSVLGKTGLGKGKLKEQMICRACKSKEVSILLLPCRHLCLCKDCQGFIEVCPICHSMKTASVQVAPVKQSFVQTSFVFVWGSLELAGGEEEGQTANGGLAVGRRKRGSLDSG</sequence>
<proteinExistence type="predicted"/>
<name>A0ACC2KPG6_PERAE</name>
<evidence type="ECO:0000313" key="2">
    <source>
        <dbReference type="Proteomes" id="UP001234297"/>
    </source>
</evidence>
<accession>A0ACC2KPG6</accession>
<reference evidence="1 2" key="1">
    <citation type="journal article" date="2022" name="Hortic Res">
        <title>A haplotype resolved chromosomal level avocado genome allows analysis of novel avocado genes.</title>
        <authorList>
            <person name="Nath O."/>
            <person name="Fletcher S.J."/>
            <person name="Hayward A."/>
            <person name="Shaw L.M."/>
            <person name="Masouleh A.K."/>
            <person name="Furtado A."/>
            <person name="Henry R.J."/>
            <person name="Mitter N."/>
        </authorList>
    </citation>
    <scope>NUCLEOTIDE SEQUENCE [LARGE SCALE GENOMIC DNA]</scope>
    <source>
        <strain evidence="2">cv. Hass</strain>
    </source>
</reference>
<dbReference type="EMBL" id="CM056818">
    <property type="protein sequence ID" value="KAJ8623048.1"/>
    <property type="molecule type" value="Genomic_DNA"/>
</dbReference>
<keyword evidence="2" id="KW-1185">Reference proteome</keyword>
<protein>
    <submittedName>
        <fullName evidence="1">Uncharacterized protein</fullName>
    </submittedName>
</protein>
<evidence type="ECO:0000313" key="1">
    <source>
        <dbReference type="EMBL" id="KAJ8623048.1"/>
    </source>
</evidence>
<dbReference type="Proteomes" id="UP001234297">
    <property type="component" value="Chromosome 10"/>
</dbReference>
<comment type="caution">
    <text evidence="1">The sequence shown here is derived from an EMBL/GenBank/DDBJ whole genome shotgun (WGS) entry which is preliminary data.</text>
</comment>
<organism evidence="1 2">
    <name type="scientific">Persea americana</name>
    <name type="common">Avocado</name>
    <dbReference type="NCBI Taxonomy" id="3435"/>
    <lineage>
        <taxon>Eukaryota</taxon>
        <taxon>Viridiplantae</taxon>
        <taxon>Streptophyta</taxon>
        <taxon>Embryophyta</taxon>
        <taxon>Tracheophyta</taxon>
        <taxon>Spermatophyta</taxon>
        <taxon>Magnoliopsida</taxon>
        <taxon>Magnoliidae</taxon>
        <taxon>Laurales</taxon>
        <taxon>Lauraceae</taxon>
        <taxon>Persea</taxon>
    </lineage>
</organism>